<dbReference type="AlphaFoldDB" id="A0A2H0YYF6"/>
<comment type="caution">
    <text evidence="1">The sequence shown here is derived from an EMBL/GenBank/DDBJ whole genome shotgun (WGS) entry which is preliminary data.</text>
</comment>
<evidence type="ECO:0000313" key="1">
    <source>
        <dbReference type="EMBL" id="PIS43504.1"/>
    </source>
</evidence>
<accession>A0A2H0YYF6</accession>
<gene>
    <name evidence="1" type="ORF">COT23_00925</name>
</gene>
<name>A0A2H0YYF6_9BACT</name>
<evidence type="ECO:0000313" key="2">
    <source>
        <dbReference type="Proteomes" id="UP000228687"/>
    </source>
</evidence>
<reference evidence="2" key="1">
    <citation type="submission" date="2017-09" db="EMBL/GenBank/DDBJ databases">
        <title>Depth-based differentiation of microbial function through sediment-hosted aquifers and enrichment of novel symbionts in the deep terrestrial subsurface.</title>
        <authorList>
            <person name="Probst A.J."/>
            <person name="Ladd B."/>
            <person name="Jarett J.K."/>
            <person name="Geller-Mcgrath D.E."/>
            <person name="Sieber C.M.K."/>
            <person name="Emerson J.B."/>
            <person name="Anantharaman K."/>
            <person name="Thomas B.C."/>
            <person name="Malmstrom R."/>
            <person name="Stieglmeier M."/>
            <person name="Klingl A."/>
            <person name="Woyke T."/>
            <person name="Ryan C.M."/>
            <person name="Banfield J.F."/>
        </authorList>
    </citation>
    <scope>NUCLEOTIDE SEQUENCE [LARGE SCALE GENOMIC DNA]</scope>
</reference>
<protein>
    <submittedName>
        <fullName evidence="1">Uncharacterized protein</fullName>
    </submittedName>
</protein>
<sequence length="469" mass="51196">MALEQHWKALDSQWRIQDLPAGQFQYKYSIFLYFPFSDAAGLILSELVAVMGGGVPPITSLTAGMLKQHWIIQILRGGALDWIASYGYDAGEVIYPTNETGFAYRCAVAGHAGTTAPTWGTVLGQTFSDGTVLWETVEKPSDAEVIFQQRVDLEYTLVAILESVFGIPVVSFYFWFSSKEQIATSIPSPVQTIGAEQGYSDPAAGGDYSDLWATILTDWISPIYLLDLAAGDRIHIVQANAGGPYVTKAANIQTQTQSTGSLDVVRDANTGESWVFYADGPSLRCAHERRLVDFPLDSEVDTCLSANSPDRVRAFMSNRILYCVYSVGSFLRLNYSLDAGETWQEMPMLVATNVKLSGATISEDGSSMYLLGKATATDAETNPDDAPEGIIQSGDMVRIVLRRTGENKEWEVTIKEKVTGTLPSGIANLVADIERAGMAFYWFAKKGNDVVLMASDNEMGSFEELDGGE</sequence>
<proteinExistence type="predicted"/>
<dbReference type="Proteomes" id="UP000228687">
    <property type="component" value="Unassembled WGS sequence"/>
</dbReference>
<dbReference type="EMBL" id="PEXT01000017">
    <property type="protein sequence ID" value="PIS43504.1"/>
    <property type="molecule type" value="Genomic_DNA"/>
</dbReference>
<organism evidence="1 2">
    <name type="scientific">Candidatus Kaiserbacteria bacterium CG08_land_8_20_14_0_20_50_21</name>
    <dbReference type="NCBI Taxonomy" id="1974604"/>
    <lineage>
        <taxon>Bacteria</taxon>
        <taxon>Candidatus Kaiseribacteriota</taxon>
    </lineage>
</organism>